<evidence type="ECO:0000256" key="2">
    <source>
        <dbReference type="ARBA" id="ARBA00022801"/>
    </source>
</evidence>
<organism evidence="9 10">
    <name type="scientific">Prymnesium parvum</name>
    <name type="common">Toxic golden alga</name>
    <dbReference type="NCBI Taxonomy" id="97485"/>
    <lineage>
        <taxon>Eukaryota</taxon>
        <taxon>Haptista</taxon>
        <taxon>Haptophyta</taxon>
        <taxon>Prymnesiophyceae</taxon>
        <taxon>Prymnesiales</taxon>
        <taxon>Prymnesiaceae</taxon>
        <taxon>Prymnesium</taxon>
    </lineage>
</organism>
<reference evidence="9 10" key="1">
    <citation type="journal article" date="2024" name="Science">
        <title>Giant polyketide synthase enzymes in the biosynthesis of giant marine polyether toxins.</title>
        <authorList>
            <person name="Fallon T.R."/>
            <person name="Shende V.V."/>
            <person name="Wierzbicki I.H."/>
            <person name="Pendleton A.L."/>
            <person name="Watervoot N.F."/>
            <person name="Auber R.P."/>
            <person name="Gonzalez D.J."/>
            <person name="Wisecaver J.H."/>
            <person name="Moore B.S."/>
        </authorList>
    </citation>
    <scope>NUCLEOTIDE SEQUENCE [LARGE SCALE GENOMIC DNA]</scope>
    <source>
        <strain evidence="9 10">12B1</strain>
    </source>
</reference>
<comment type="caution">
    <text evidence="9">The sequence shown here is derived from an EMBL/GenBank/DDBJ whole genome shotgun (WGS) entry which is preliminary data.</text>
</comment>
<keyword evidence="3" id="KW-0904">Protein phosphatase</keyword>
<feature type="region of interest" description="Disordered" evidence="6">
    <location>
        <begin position="1"/>
        <end position="33"/>
    </location>
</feature>
<keyword evidence="2" id="KW-0378">Hydrolase</keyword>
<dbReference type="Pfam" id="PF00782">
    <property type="entry name" value="DSPc"/>
    <property type="match status" value="1"/>
</dbReference>
<evidence type="ECO:0008006" key="11">
    <source>
        <dbReference type="Google" id="ProtNLM"/>
    </source>
</evidence>
<dbReference type="SMART" id="SM00195">
    <property type="entry name" value="DSPc"/>
    <property type="match status" value="1"/>
</dbReference>
<dbReference type="InterPro" id="IPR029021">
    <property type="entry name" value="Prot-tyrosine_phosphatase-like"/>
</dbReference>
<comment type="catalytic activity">
    <reaction evidence="4">
        <text>O-phospho-L-seryl-[protein] + H2O = L-seryl-[protein] + phosphate</text>
        <dbReference type="Rhea" id="RHEA:20629"/>
        <dbReference type="Rhea" id="RHEA-COMP:9863"/>
        <dbReference type="Rhea" id="RHEA-COMP:11604"/>
        <dbReference type="ChEBI" id="CHEBI:15377"/>
        <dbReference type="ChEBI" id="CHEBI:29999"/>
        <dbReference type="ChEBI" id="CHEBI:43474"/>
        <dbReference type="ChEBI" id="CHEBI:83421"/>
        <dbReference type="EC" id="3.1.3.16"/>
    </reaction>
</comment>
<dbReference type="Gene3D" id="3.90.190.10">
    <property type="entry name" value="Protein tyrosine phosphatase superfamily"/>
    <property type="match status" value="1"/>
</dbReference>
<evidence type="ECO:0000313" key="10">
    <source>
        <dbReference type="Proteomes" id="UP001515480"/>
    </source>
</evidence>
<dbReference type="GO" id="GO:0004722">
    <property type="term" value="F:protein serine/threonine phosphatase activity"/>
    <property type="evidence" value="ECO:0007669"/>
    <property type="project" value="UniProtKB-EC"/>
</dbReference>
<gene>
    <name evidence="9" type="ORF">AB1Y20_009170</name>
</gene>
<evidence type="ECO:0000256" key="1">
    <source>
        <dbReference type="ARBA" id="ARBA00008601"/>
    </source>
</evidence>
<name>A0AB34K421_PRYPA</name>
<dbReference type="PROSITE" id="PS50056">
    <property type="entry name" value="TYR_PHOSPHATASE_2"/>
    <property type="match status" value="1"/>
</dbReference>
<dbReference type="InterPro" id="IPR000387">
    <property type="entry name" value="Tyr_Pase_dom"/>
</dbReference>
<dbReference type="CDD" id="cd14498">
    <property type="entry name" value="DSP"/>
    <property type="match status" value="1"/>
</dbReference>
<dbReference type="GO" id="GO:0005829">
    <property type="term" value="C:cytosol"/>
    <property type="evidence" value="ECO:0007669"/>
    <property type="project" value="TreeGrafter"/>
</dbReference>
<dbReference type="PANTHER" id="PTHR45948">
    <property type="entry name" value="DUAL SPECIFICITY PROTEIN PHOSPHATASE DDB_G0269404-RELATED"/>
    <property type="match status" value="1"/>
</dbReference>
<accession>A0AB34K421</accession>
<dbReference type="AlphaFoldDB" id="A0AB34K421"/>
<dbReference type="EMBL" id="JBGBPQ010000002">
    <property type="protein sequence ID" value="KAL1527786.1"/>
    <property type="molecule type" value="Genomic_DNA"/>
</dbReference>
<evidence type="ECO:0000313" key="9">
    <source>
        <dbReference type="EMBL" id="KAL1527786.1"/>
    </source>
</evidence>
<dbReference type="InterPro" id="IPR020422">
    <property type="entry name" value="TYR_PHOSPHATASE_DUAL_dom"/>
</dbReference>
<evidence type="ECO:0000256" key="5">
    <source>
        <dbReference type="ARBA" id="ARBA00048336"/>
    </source>
</evidence>
<dbReference type="PANTHER" id="PTHR45948:SF2">
    <property type="entry name" value="DUAL SPECIFICITY PROTEIN PHOSPHATASE"/>
    <property type="match status" value="1"/>
</dbReference>
<evidence type="ECO:0000256" key="3">
    <source>
        <dbReference type="ARBA" id="ARBA00022912"/>
    </source>
</evidence>
<comment type="similarity">
    <text evidence="1">Belongs to the protein-tyrosine phosphatase family. Non-receptor class dual specificity subfamily.</text>
</comment>
<evidence type="ECO:0000256" key="4">
    <source>
        <dbReference type="ARBA" id="ARBA00047761"/>
    </source>
</evidence>
<dbReference type="Proteomes" id="UP001515480">
    <property type="component" value="Unassembled WGS sequence"/>
</dbReference>
<evidence type="ECO:0000259" key="7">
    <source>
        <dbReference type="PROSITE" id="PS50054"/>
    </source>
</evidence>
<feature type="compositionally biased region" description="Basic and acidic residues" evidence="6">
    <location>
        <begin position="24"/>
        <end position="33"/>
    </location>
</feature>
<dbReference type="InterPro" id="IPR000340">
    <property type="entry name" value="Dual-sp_phosphatase_cat-dom"/>
</dbReference>
<sequence length="290" mass="30810">MANGQQAGVRIDIGSGVQPRAAPRGHEKPWRKPAEAVRAERALTRQLLGPPREGDAIADVRRVLAARDAAGGAHADVEDAATALLEAATNARPRAEVDAARARLDAAVERAGLAGAVGGWLRGGAGGAGGGGAMRKLELLHEVIPRLWLGGWAALNDHRRALQSRGVTHVVSVLSAEQRKLPPFIKKHHYVQVDDREAAADEIASHFEEIARFIEAALSEGGVVFVHCGAGISRAPTATIAYLIWKLRIPAAEALALVRRARSCVRPNAGFVRKLKEWEDACLAQAPSSI</sequence>
<proteinExistence type="inferred from homology"/>
<evidence type="ECO:0000256" key="6">
    <source>
        <dbReference type="SAM" id="MobiDB-lite"/>
    </source>
</evidence>
<dbReference type="PROSITE" id="PS50054">
    <property type="entry name" value="TYR_PHOSPHATASE_DUAL"/>
    <property type="match status" value="1"/>
</dbReference>
<dbReference type="GO" id="GO:0007165">
    <property type="term" value="P:signal transduction"/>
    <property type="evidence" value="ECO:0007669"/>
    <property type="project" value="TreeGrafter"/>
</dbReference>
<dbReference type="GO" id="GO:0004725">
    <property type="term" value="F:protein tyrosine phosphatase activity"/>
    <property type="evidence" value="ECO:0007669"/>
    <property type="project" value="TreeGrafter"/>
</dbReference>
<dbReference type="SUPFAM" id="SSF52799">
    <property type="entry name" value="(Phosphotyrosine protein) phosphatases II"/>
    <property type="match status" value="1"/>
</dbReference>
<protein>
    <recommendedName>
        <fullName evidence="11">Protein-serine/threonine phosphatase</fullName>
    </recommendedName>
</protein>
<evidence type="ECO:0000259" key="8">
    <source>
        <dbReference type="PROSITE" id="PS50056"/>
    </source>
</evidence>
<feature type="domain" description="Tyrosine-protein phosphatase" evidence="7">
    <location>
        <begin position="138"/>
        <end position="284"/>
    </location>
</feature>
<comment type="catalytic activity">
    <reaction evidence="5">
        <text>O-phospho-L-threonyl-[protein] + H2O = L-threonyl-[protein] + phosphate</text>
        <dbReference type="Rhea" id="RHEA:47004"/>
        <dbReference type="Rhea" id="RHEA-COMP:11060"/>
        <dbReference type="Rhea" id="RHEA-COMP:11605"/>
        <dbReference type="ChEBI" id="CHEBI:15377"/>
        <dbReference type="ChEBI" id="CHEBI:30013"/>
        <dbReference type="ChEBI" id="CHEBI:43474"/>
        <dbReference type="ChEBI" id="CHEBI:61977"/>
        <dbReference type="EC" id="3.1.3.16"/>
    </reaction>
</comment>
<keyword evidence="10" id="KW-1185">Reference proteome</keyword>
<feature type="domain" description="Tyrosine specific protein phosphatases" evidence="8">
    <location>
        <begin position="205"/>
        <end position="262"/>
    </location>
</feature>